<evidence type="ECO:0000313" key="4">
    <source>
        <dbReference type="RefSeq" id="XP_006821537.1"/>
    </source>
</evidence>
<keyword evidence="3" id="KW-1185">Reference proteome</keyword>
<dbReference type="PANTHER" id="PTHR24072">
    <property type="entry name" value="RHO FAMILY GTPASE"/>
    <property type="match status" value="1"/>
</dbReference>
<dbReference type="Proteomes" id="UP000694865">
    <property type="component" value="Unplaced"/>
</dbReference>
<evidence type="ECO:0000256" key="2">
    <source>
        <dbReference type="ARBA" id="ARBA00023134"/>
    </source>
</evidence>
<dbReference type="InterPro" id="IPR005225">
    <property type="entry name" value="Small_GTP-bd"/>
</dbReference>
<sequence length="193" mass="22195">MIQSMVGDGNLQRPVCKREQYWSMMYIVISGHEFAIFESCVVDFDLGSSTITLSLHDISGQEDYESMRNLTYADADAFVVCYDVSKRETLKNAEFKWLPEIRSKCGEDIPFILVGCKADLRQILHNNDLHKKALDLVSIKEVERLAARFGAYAFFECSAKYGRNVRQVFEASTKAWLDTREDLYAYFTEGLYC</sequence>
<dbReference type="InterPro" id="IPR001806">
    <property type="entry name" value="Small_GTPase"/>
</dbReference>
<dbReference type="SMART" id="SM00174">
    <property type="entry name" value="RHO"/>
    <property type="match status" value="1"/>
</dbReference>
<dbReference type="PRINTS" id="PR00449">
    <property type="entry name" value="RASTRNSFRMNG"/>
</dbReference>
<dbReference type="InterPro" id="IPR027417">
    <property type="entry name" value="P-loop_NTPase"/>
</dbReference>
<dbReference type="PROSITE" id="PS51420">
    <property type="entry name" value="RHO"/>
    <property type="match status" value="1"/>
</dbReference>
<reference evidence="4" key="1">
    <citation type="submission" date="2025-08" db="UniProtKB">
        <authorList>
            <consortium name="RefSeq"/>
        </authorList>
    </citation>
    <scope>IDENTIFICATION</scope>
    <source>
        <tissue evidence="4">Testes</tissue>
    </source>
</reference>
<dbReference type="Gene3D" id="3.40.50.300">
    <property type="entry name" value="P-loop containing nucleotide triphosphate hydrolases"/>
    <property type="match status" value="1"/>
</dbReference>
<name>A0ABM0MNE6_SACKO</name>
<dbReference type="InterPro" id="IPR003578">
    <property type="entry name" value="Small_GTPase_Rho"/>
</dbReference>
<dbReference type="GeneID" id="102809312"/>
<keyword evidence="2" id="KW-0342">GTP-binding</keyword>
<dbReference type="PROSITE" id="PS51419">
    <property type="entry name" value="RAB"/>
    <property type="match status" value="1"/>
</dbReference>
<dbReference type="NCBIfam" id="TIGR00231">
    <property type="entry name" value="small_GTP"/>
    <property type="match status" value="1"/>
</dbReference>
<gene>
    <name evidence="4" type="primary">LOC102809312</name>
</gene>
<accession>A0ABM0MNE6</accession>
<organism evidence="3 4">
    <name type="scientific">Saccoglossus kowalevskii</name>
    <name type="common">Acorn worm</name>
    <dbReference type="NCBI Taxonomy" id="10224"/>
    <lineage>
        <taxon>Eukaryota</taxon>
        <taxon>Metazoa</taxon>
        <taxon>Hemichordata</taxon>
        <taxon>Enteropneusta</taxon>
        <taxon>Harrimaniidae</taxon>
        <taxon>Saccoglossus</taxon>
    </lineage>
</organism>
<dbReference type="PROSITE" id="PS51421">
    <property type="entry name" value="RAS"/>
    <property type="match status" value="1"/>
</dbReference>
<dbReference type="SUPFAM" id="SSF52540">
    <property type="entry name" value="P-loop containing nucleoside triphosphate hydrolases"/>
    <property type="match status" value="1"/>
</dbReference>
<evidence type="ECO:0000256" key="1">
    <source>
        <dbReference type="ARBA" id="ARBA00022741"/>
    </source>
</evidence>
<dbReference type="SMART" id="SM00173">
    <property type="entry name" value="RAS"/>
    <property type="match status" value="1"/>
</dbReference>
<dbReference type="SMART" id="SM00175">
    <property type="entry name" value="RAB"/>
    <property type="match status" value="1"/>
</dbReference>
<keyword evidence="1" id="KW-0547">Nucleotide-binding</keyword>
<dbReference type="RefSeq" id="XP_006821537.1">
    <property type="nucleotide sequence ID" value="XM_006821474.1"/>
</dbReference>
<protein>
    <submittedName>
        <fullName evidence="4">GTP-binding protein RHO1-like</fullName>
    </submittedName>
</protein>
<evidence type="ECO:0000313" key="3">
    <source>
        <dbReference type="Proteomes" id="UP000694865"/>
    </source>
</evidence>
<proteinExistence type="predicted"/>
<dbReference type="Pfam" id="PF00071">
    <property type="entry name" value="Ras"/>
    <property type="match status" value="1"/>
</dbReference>